<protein>
    <recommendedName>
        <fullName evidence="14">Bromo domain-containing protein</fullName>
    </recommendedName>
</protein>
<comment type="subcellular location">
    <subcellularLocation>
        <location evidence="1">Nucleus</location>
    </subcellularLocation>
</comment>
<evidence type="ECO:0000313" key="12">
    <source>
        <dbReference type="EMBL" id="KAL1412641.1"/>
    </source>
</evidence>
<dbReference type="Pfam" id="PF00439">
    <property type="entry name" value="Bromodomain"/>
    <property type="match status" value="1"/>
</dbReference>
<dbReference type="Proteomes" id="UP001565368">
    <property type="component" value="Unassembled WGS sequence"/>
</dbReference>
<proteinExistence type="predicted"/>
<evidence type="ECO:0000256" key="3">
    <source>
        <dbReference type="ARBA" id="ARBA00022853"/>
    </source>
</evidence>
<dbReference type="Gene3D" id="1.20.920.10">
    <property type="entry name" value="Bromodomain-like"/>
    <property type="match status" value="2"/>
</dbReference>
<feature type="compositionally biased region" description="Low complexity" evidence="9">
    <location>
        <begin position="187"/>
        <end position="197"/>
    </location>
</feature>
<evidence type="ECO:0000256" key="2">
    <source>
        <dbReference type="ARBA" id="ARBA00022737"/>
    </source>
</evidence>
<keyword evidence="13" id="KW-1185">Reference proteome</keyword>
<organism evidence="12 13">
    <name type="scientific">Vanrija albida</name>
    <dbReference type="NCBI Taxonomy" id="181172"/>
    <lineage>
        <taxon>Eukaryota</taxon>
        <taxon>Fungi</taxon>
        <taxon>Dikarya</taxon>
        <taxon>Basidiomycota</taxon>
        <taxon>Agaricomycotina</taxon>
        <taxon>Tremellomycetes</taxon>
        <taxon>Trichosporonales</taxon>
        <taxon>Trichosporonaceae</taxon>
        <taxon>Vanrija</taxon>
    </lineage>
</organism>
<evidence type="ECO:0000259" key="11">
    <source>
        <dbReference type="PROSITE" id="PS51038"/>
    </source>
</evidence>
<dbReference type="PANTHER" id="PTHR16062">
    <property type="entry name" value="SWI/SNF-RELATED"/>
    <property type="match status" value="1"/>
</dbReference>
<feature type="compositionally biased region" description="Low complexity" evidence="9">
    <location>
        <begin position="11"/>
        <end position="21"/>
    </location>
</feature>
<name>A0ABR3QD45_9TREE</name>
<evidence type="ECO:0000313" key="13">
    <source>
        <dbReference type="Proteomes" id="UP001565368"/>
    </source>
</evidence>
<dbReference type="Gene3D" id="2.30.30.490">
    <property type="match status" value="1"/>
</dbReference>
<dbReference type="CDD" id="cd04369">
    <property type="entry name" value="Bromodomain"/>
    <property type="match status" value="1"/>
</dbReference>
<dbReference type="GeneID" id="95981431"/>
<dbReference type="InterPro" id="IPR037382">
    <property type="entry name" value="Rsc/polybromo"/>
</dbReference>
<sequence>MPRKSGSHPRAAAAKTTVPAAYPGKKDGGMEEAQWNACRDILDGVYKAKDGSRRMCDIFRELPDEDEYADYYETIPEPECLDQISTRLGQQGFASPELFFKQLQLVFLNAKHYNEENSMVYNDAQKLEDQAKEAWRARAAEGIFASADPTQKAARGRKPKGERTSATPTPATPAAAPPVIHLRVPRPEAAAPASAPTPAVPPTPAPTRETRGARASLSGQGKPAEPVKPAVPPSTSTLSDADTRIVAVVDAKLPLFEGPKTVLPGDPAPGGLLGSGWWGESAPEYERKALATTSYKQRIRAVAEAIAGYADPSRAVLSEVFNRVPAVTEIPFLPSSSPLSFSAILSAAQGGQYATLRDFDLDMVRLFEKARRWFKPGSNEYGAVLTLQRLYNALTAPYPLELKEAVPGPNATRFASLPYGPGSAPAAETGYAVTTSRIPKRDRQFTEEARHKGVSYRAGDYVHLINPDSGARPIVGQIFKTFVPTVGLATHHVTVCWYSRAEETVHPAEQGFFENEVFKTGNFCDHPVADIIEKVAVQPVDSAVRGRPIPPAFFPGWPRYVCRARYIDKANLFIAIKNWRVVIPEEIRASNPASVVPYERPITLTKVKSPYLMGVQGTGSLGRPKRQPTPADDEEEEAAAAYGLPTAASRRAAEAQQQARQHAVNPATPAQRGYAQAPHPSQAAGPSRAPQVQQRGAPAYPSPAAAAQAGANRAVAQPGQPGQQWQRPPPAAQAPARASLTFALAMGGPQVLEQVAMKEYLPPDTARLFEQDARNAVLWFSGTPLPQGAIEVPAAAPHSLEYLSFLAKRKRGVSSADARPNKRFNTEAGLLEPDADAEGSEAEADEDGDLTRFWWAKGQTPEQVLAGLREVAQGKAA</sequence>
<dbReference type="Pfam" id="PF01426">
    <property type="entry name" value="BAH"/>
    <property type="match status" value="1"/>
</dbReference>
<evidence type="ECO:0000256" key="8">
    <source>
        <dbReference type="PROSITE-ProRule" id="PRU00035"/>
    </source>
</evidence>
<dbReference type="InterPro" id="IPR001025">
    <property type="entry name" value="BAH_dom"/>
</dbReference>
<feature type="compositionally biased region" description="Low complexity" evidence="9">
    <location>
        <begin position="697"/>
        <end position="726"/>
    </location>
</feature>
<evidence type="ECO:0000256" key="7">
    <source>
        <dbReference type="ARBA" id="ARBA00023242"/>
    </source>
</evidence>
<feature type="region of interest" description="Disordered" evidence="9">
    <location>
        <begin position="815"/>
        <end position="851"/>
    </location>
</feature>
<comment type="caution">
    <text evidence="12">The sequence shown here is derived from an EMBL/GenBank/DDBJ whole genome shotgun (WGS) entry which is preliminary data.</text>
</comment>
<keyword evidence="3" id="KW-0156">Chromatin regulator</keyword>
<feature type="compositionally biased region" description="Acidic residues" evidence="9">
    <location>
        <begin position="833"/>
        <end position="848"/>
    </location>
</feature>
<feature type="compositionally biased region" description="Low complexity" evidence="9">
    <location>
        <begin position="647"/>
        <end position="663"/>
    </location>
</feature>
<keyword evidence="7" id="KW-0539">Nucleus</keyword>
<dbReference type="EMBL" id="JBBXJM010000001">
    <property type="protein sequence ID" value="KAL1412641.1"/>
    <property type="molecule type" value="Genomic_DNA"/>
</dbReference>
<dbReference type="SUPFAM" id="SSF47370">
    <property type="entry name" value="Bromodomain"/>
    <property type="match status" value="2"/>
</dbReference>
<accession>A0ABR3QD45</accession>
<feature type="region of interest" description="Disordered" evidence="9">
    <location>
        <begin position="615"/>
        <end position="735"/>
    </location>
</feature>
<evidence type="ECO:0000256" key="6">
    <source>
        <dbReference type="ARBA" id="ARBA00023163"/>
    </source>
</evidence>
<keyword evidence="4" id="KW-0805">Transcription regulation</keyword>
<reference evidence="12 13" key="1">
    <citation type="submission" date="2023-08" db="EMBL/GenBank/DDBJ databases">
        <title>Annotated Genome Sequence of Vanrija albida AlHP1.</title>
        <authorList>
            <person name="Herzog R."/>
        </authorList>
    </citation>
    <scope>NUCLEOTIDE SEQUENCE [LARGE SCALE GENOMIC DNA]</scope>
    <source>
        <strain evidence="12 13">AlHP1</strain>
    </source>
</reference>
<feature type="compositionally biased region" description="Low complexity" evidence="9">
    <location>
        <begin position="166"/>
        <end position="178"/>
    </location>
</feature>
<feature type="domain" description="BAH" evidence="11">
    <location>
        <begin position="454"/>
        <end position="577"/>
    </location>
</feature>
<feature type="region of interest" description="Disordered" evidence="9">
    <location>
        <begin position="142"/>
        <end position="239"/>
    </location>
</feature>
<evidence type="ECO:0000256" key="1">
    <source>
        <dbReference type="ARBA" id="ARBA00004123"/>
    </source>
</evidence>
<dbReference type="PANTHER" id="PTHR16062:SF21">
    <property type="entry name" value="CHROMATIN STRUCTURE-REMODELING COMPLEX SUBUNIT RSC1-RELATED"/>
    <property type="match status" value="1"/>
</dbReference>
<keyword evidence="6" id="KW-0804">Transcription</keyword>
<feature type="domain" description="Bromo" evidence="10">
    <location>
        <begin position="51"/>
        <end position="121"/>
    </location>
</feature>
<evidence type="ECO:0008006" key="14">
    <source>
        <dbReference type="Google" id="ProtNLM"/>
    </source>
</evidence>
<evidence type="ECO:0000256" key="9">
    <source>
        <dbReference type="SAM" id="MobiDB-lite"/>
    </source>
</evidence>
<dbReference type="InterPro" id="IPR036427">
    <property type="entry name" value="Bromodomain-like_sf"/>
</dbReference>
<evidence type="ECO:0000256" key="5">
    <source>
        <dbReference type="ARBA" id="ARBA00023117"/>
    </source>
</evidence>
<dbReference type="PROSITE" id="PS50014">
    <property type="entry name" value="BROMODOMAIN_2"/>
    <property type="match status" value="1"/>
</dbReference>
<dbReference type="SMART" id="SM00439">
    <property type="entry name" value="BAH"/>
    <property type="match status" value="1"/>
</dbReference>
<keyword evidence="5 8" id="KW-0103">Bromodomain</keyword>
<feature type="region of interest" description="Disordered" evidence="9">
    <location>
        <begin position="1"/>
        <end position="30"/>
    </location>
</feature>
<dbReference type="InterPro" id="IPR001487">
    <property type="entry name" value="Bromodomain"/>
</dbReference>
<evidence type="ECO:0000256" key="4">
    <source>
        <dbReference type="ARBA" id="ARBA00023015"/>
    </source>
</evidence>
<keyword evidence="2" id="KW-0677">Repeat</keyword>
<dbReference type="SMART" id="SM00297">
    <property type="entry name" value="BROMO"/>
    <property type="match status" value="1"/>
</dbReference>
<dbReference type="RefSeq" id="XP_069212585.1">
    <property type="nucleotide sequence ID" value="XM_069349041.1"/>
</dbReference>
<dbReference type="PROSITE" id="PS51038">
    <property type="entry name" value="BAH"/>
    <property type="match status" value="1"/>
</dbReference>
<evidence type="ECO:0000259" key="10">
    <source>
        <dbReference type="PROSITE" id="PS50014"/>
    </source>
</evidence>
<dbReference type="InterPro" id="IPR043151">
    <property type="entry name" value="BAH_sf"/>
</dbReference>
<gene>
    <name evidence="12" type="ORF">Q8F55_000388</name>
</gene>